<dbReference type="Pfam" id="PF12680">
    <property type="entry name" value="SnoaL_2"/>
    <property type="match status" value="1"/>
</dbReference>
<sequence>MTNIDLVKQAYSHFSTGNVPGVLALFDSAMEWHECKGMPFVKGDGIFTGPEAIVTNVFMHLPVFFDGFNIAVSEIFGAADKVVMVGYYQGTNNATGNSFKANATHVWTVSNGKLSRFFQAVDTATINN</sequence>
<reference evidence="2" key="1">
    <citation type="submission" date="2024-07" db="EMBL/GenBank/DDBJ databases">
        <authorList>
            <person name="Biller S.J."/>
        </authorList>
    </citation>
    <scope>NUCLEOTIDE SEQUENCE</scope>
    <source>
        <strain evidence="2">WC2416</strain>
    </source>
</reference>
<dbReference type="PANTHER" id="PTHR41252">
    <property type="entry name" value="BLR2505 PROTEIN"/>
    <property type="match status" value="1"/>
</dbReference>
<evidence type="ECO:0000313" key="2">
    <source>
        <dbReference type="EMBL" id="XDU99974.1"/>
    </source>
</evidence>
<dbReference type="RefSeq" id="WP_369769761.1">
    <property type="nucleotide sequence ID" value="NZ_CP165626.1"/>
</dbReference>
<dbReference type="PANTHER" id="PTHR41252:SF1">
    <property type="entry name" value="BLR2505 PROTEIN"/>
    <property type="match status" value="1"/>
</dbReference>
<gene>
    <name evidence="2" type="ORF">AB3G39_06345</name>
</gene>
<dbReference type="AlphaFoldDB" id="A0AB39WHD9"/>
<dbReference type="InterPro" id="IPR032710">
    <property type="entry name" value="NTF2-like_dom_sf"/>
</dbReference>
<dbReference type="Gene3D" id="3.10.450.50">
    <property type="match status" value="1"/>
</dbReference>
<proteinExistence type="predicted"/>
<accession>A0AB39WHD9</accession>
<protein>
    <submittedName>
        <fullName evidence="2">Nuclear transport factor 2 family protein</fullName>
    </submittedName>
</protein>
<name>A0AB39WHD9_9FLAO</name>
<feature type="domain" description="SnoaL-like" evidence="1">
    <location>
        <begin position="7"/>
        <end position="116"/>
    </location>
</feature>
<evidence type="ECO:0000259" key="1">
    <source>
        <dbReference type="Pfam" id="PF12680"/>
    </source>
</evidence>
<dbReference type="InterPro" id="IPR037401">
    <property type="entry name" value="SnoaL-like"/>
</dbReference>
<organism evidence="2">
    <name type="scientific">Flavobacterium sp. WC2416</name>
    <dbReference type="NCBI Taxonomy" id="3234141"/>
    <lineage>
        <taxon>Bacteria</taxon>
        <taxon>Pseudomonadati</taxon>
        <taxon>Bacteroidota</taxon>
        <taxon>Flavobacteriia</taxon>
        <taxon>Flavobacteriales</taxon>
        <taxon>Flavobacteriaceae</taxon>
        <taxon>Flavobacterium</taxon>
    </lineage>
</organism>
<dbReference type="EMBL" id="CP165626">
    <property type="protein sequence ID" value="XDU99974.1"/>
    <property type="molecule type" value="Genomic_DNA"/>
</dbReference>
<dbReference type="SUPFAM" id="SSF54427">
    <property type="entry name" value="NTF2-like"/>
    <property type="match status" value="1"/>
</dbReference>